<organism evidence="2 3">
    <name type="scientific">Geoglobus acetivorans</name>
    <dbReference type="NCBI Taxonomy" id="565033"/>
    <lineage>
        <taxon>Archaea</taxon>
        <taxon>Methanobacteriati</taxon>
        <taxon>Methanobacteriota</taxon>
        <taxon>Archaeoglobi</taxon>
        <taxon>Archaeoglobales</taxon>
        <taxon>Archaeoglobaceae</taxon>
        <taxon>Geoglobus</taxon>
    </lineage>
</organism>
<evidence type="ECO:0000313" key="3">
    <source>
        <dbReference type="Proteomes" id="UP001492541"/>
    </source>
</evidence>
<keyword evidence="3" id="KW-1185">Reference proteome</keyword>
<name>A0ABZ3H2A1_GEOAI</name>
<dbReference type="GeneID" id="90450128"/>
<proteinExistence type="predicted"/>
<keyword evidence="1" id="KW-0472">Membrane</keyword>
<keyword evidence="1" id="KW-1133">Transmembrane helix</keyword>
<dbReference type="EMBL" id="CP087714">
    <property type="protein sequence ID" value="XAT63668.1"/>
    <property type="molecule type" value="Genomic_DNA"/>
</dbReference>
<gene>
    <name evidence="2" type="ORF">LPQ35_10490</name>
</gene>
<dbReference type="RefSeq" id="WP_193807091.1">
    <property type="nucleotide sequence ID" value="NZ_CP087714.1"/>
</dbReference>
<feature type="transmembrane region" description="Helical" evidence="1">
    <location>
        <begin position="117"/>
        <end position="137"/>
    </location>
</feature>
<sequence>MKKHLLPIILLLLIHVARADVIFPLTFVFIPYIPIIILLEVLVFLALRGKLGLKIKVGRGILAVVIANIVSSAAGLVVPGPYKSAIEIWFLSAYALSTLIEGVIYRVGMERSAVKSVLLSAILNAVSYAAVLVAIITNML</sequence>
<accession>A0ABZ3H2A1</accession>
<feature type="transmembrane region" description="Helical" evidence="1">
    <location>
        <begin position="60"/>
        <end position="82"/>
    </location>
</feature>
<dbReference type="Proteomes" id="UP001492541">
    <property type="component" value="Chromosome"/>
</dbReference>
<keyword evidence="1" id="KW-0812">Transmembrane</keyword>
<evidence type="ECO:0000313" key="2">
    <source>
        <dbReference type="EMBL" id="XAT63668.1"/>
    </source>
</evidence>
<protein>
    <submittedName>
        <fullName evidence="2">Uncharacterized protein</fullName>
    </submittedName>
</protein>
<evidence type="ECO:0000256" key="1">
    <source>
        <dbReference type="SAM" id="Phobius"/>
    </source>
</evidence>
<feature type="transmembrane region" description="Helical" evidence="1">
    <location>
        <begin position="29"/>
        <end position="48"/>
    </location>
</feature>
<feature type="transmembrane region" description="Helical" evidence="1">
    <location>
        <begin position="88"/>
        <end position="105"/>
    </location>
</feature>
<reference evidence="2 3" key="1">
    <citation type="submission" date="2021-11" db="EMBL/GenBank/DDBJ databases">
        <title>Whole genome of Geoglobus acetivorans.</title>
        <authorList>
            <person name="Liu D."/>
        </authorList>
    </citation>
    <scope>NUCLEOTIDE SEQUENCE [LARGE SCALE GENOMIC DNA]</scope>
    <source>
        <strain evidence="2 3">SBH6</strain>
    </source>
</reference>